<dbReference type="PRINTS" id="PR00457">
    <property type="entry name" value="ANPEROXIDASE"/>
</dbReference>
<feature type="domain" description="Small nuclear ribonucleoprotein Prp3 C-terminal" evidence="15">
    <location>
        <begin position="499"/>
        <end position="620"/>
    </location>
</feature>
<feature type="domain" description="Pre-mRNA-splicing factor 3" evidence="16">
    <location>
        <begin position="265"/>
        <end position="476"/>
    </location>
</feature>
<dbReference type="PROSITE" id="PS50292">
    <property type="entry name" value="PEROXIDASE_3"/>
    <property type="match status" value="1"/>
</dbReference>
<keyword evidence="17" id="KW-0687">Ribonucleoprotein</keyword>
<evidence type="ECO:0000256" key="13">
    <source>
        <dbReference type="SAM" id="MobiDB-lite"/>
    </source>
</evidence>
<feature type="region of interest" description="Disordered" evidence="13">
    <location>
        <begin position="466"/>
        <end position="488"/>
    </location>
</feature>
<evidence type="ECO:0000256" key="10">
    <source>
        <dbReference type="ARBA" id="ARBA00032955"/>
    </source>
</evidence>
<dbReference type="GO" id="GO:1990904">
    <property type="term" value="C:ribonucleoprotein complex"/>
    <property type="evidence" value="ECO:0007669"/>
    <property type="project" value="UniProtKB-KW"/>
</dbReference>
<gene>
    <name evidence="17" type="ORF">WN51_11922</name>
</gene>
<evidence type="ECO:0000259" key="15">
    <source>
        <dbReference type="Pfam" id="PF06544"/>
    </source>
</evidence>
<evidence type="ECO:0000256" key="7">
    <source>
        <dbReference type="ARBA" id="ARBA00022729"/>
    </source>
</evidence>
<keyword evidence="18" id="KW-1185">Reference proteome</keyword>
<dbReference type="InterPro" id="IPR010255">
    <property type="entry name" value="Haem_peroxidase_sf"/>
</dbReference>
<evidence type="ECO:0000256" key="9">
    <source>
        <dbReference type="ARBA" id="ARBA00023004"/>
    </source>
</evidence>
<evidence type="ECO:0000313" key="18">
    <source>
        <dbReference type="Proteomes" id="UP000053105"/>
    </source>
</evidence>
<protein>
    <recommendedName>
        <fullName evidence="2">U4/U6 small nuclear ribonucleoprotein Prp3</fullName>
    </recommendedName>
    <alternativeName>
        <fullName evidence="10">Pre-mRNA-splicing factor 3</fullName>
    </alternativeName>
</protein>
<feature type="coiled-coil region" evidence="12">
    <location>
        <begin position="290"/>
        <end position="317"/>
    </location>
</feature>
<sequence>MAYLTRKEIDEMKPQIEKAVHKFLGFGEPAIVTTAVNCITSGYDKRKTADKLSALLEDKKASKLTEKIFTIYDDAKAAQKNKKRNHVEDKDKDKDAKKPRFKDDEVKNEKTTEAQLSADKIRQMMANAQREIEERKRALKAIKQEEAAPVKPLLKTRDSLPTVGSMYNQGLLSKTDSDKARKIAALQAQIRSKLSSGLLGNVSVPDKPTPLILDESGRTVDITGKEVQLTQVVPTLKANIRAKKREEFKAQLQESKGPEEIQDTHFFDTRIGVKPAIRGKRTLKFHEPGKFQQLAERIRMKAQLEKLQNEISQIARKTGISSATKLALIAPKTEALSEDVPNVEWWDSVILTGGYPNEDEPTTIKCSTITNLVEHPTQMRPPTDPLKPIYMPVFLTKRERKKLRRQNRREAWKEEQEKIRLGLEPPPEPKLRISNLMRVLGTEAVQDPTKIEAHVRQQMAKRLKAHEDANAARRLTADQRREKKARKLKEDTTLGVHVAVYRIRDLLNNASKKFKVETNAKQLYLTGCVMLFRDCNVVVVEGGAKQLSKYKRLMMTRIKWEEDIIKDNDGNDVPNKCVLVWEGTSKQRHFGEIKFKVCPIEKMAREHFKKHQVEHYWDLAYSGAVLDNTDDQEQITFPDNSYHQFIRALIMDGSRGDYVRKSQKNQERVKCQATNLFQSLLKVGRIRFVHSMVEKTLSRKRLGSKMHLSVTMNELNAINRMNNTPHGMRFFAVLVLVNSTILPSNMLLDLSKRTNISMEKYNQAEQAILNSRTHLNHGSPSWFLGASHEMTEHAQNLSRKALRIETMAVMLVEALNMSSKEASSVLPSVAAISCPDSPTFLQVMNSCKNVNPRYRTHTGKCNNGLHPTWGAAMEAYVRFLPSDYVDGVSLPRTDLPSAREVSLRVHSGGSDVKHPYLMALTALFGQFLVHDLAHTPKMELPDGGKLKCCDVDYEHFHPECFPIRADNPVGCMEYSRSAPHLGNSLQGCKLGPRQQINQASSYLDLSPVYGSSEDLARALRSGNGGLLNTQRKNLPMPSPKYESCRSANRAFPCFLSGDSRVNENPGLTLMHVLFLREHNRVATALGQLNPHWNDERLYQEARRIVIAEMEHITYNEFLPVVLGETTLDKYQLRLTHRGYFRGYDPRTDATLSNAAASAGLFFIATLTPKTLDLVDSRSALKSGERFLLSAFYAPQEFYEAGAIDRLIVGATAGHSRKPLPPGLNEILLERYFHDGKSNDIAVDYAAQIIQQGRDHGLPPYVKWRSFCNLSYVNSFENFRGAMSKDTIEKLRKVYKNVEDIDLVTGLLSEAPLPDSVLGPTFLCLLGHTFRNIRFGDRYWYENMNTPGSFTLNQLEEIRKITMTQILCYNGERLHWVQPKAFLLKDRFL</sequence>
<evidence type="ECO:0000256" key="12">
    <source>
        <dbReference type="SAM" id="Coils"/>
    </source>
</evidence>
<evidence type="ECO:0000313" key="17">
    <source>
        <dbReference type="EMBL" id="KOX76182.1"/>
    </source>
</evidence>
<evidence type="ECO:0000256" key="4">
    <source>
        <dbReference type="ARBA" id="ARBA00022553"/>
    </source>
</evidence>
<proteinExistence type="predicted"/>
<dbReference type="Gene3D" id="1.10.640.10">
    <property type="entry name" value="Haem peroxidase domain superfamily, animal type"/>
    <property type="match status" value="1"/>
</dbReference>
<comment type="function">
    <text evidence="11">Plays a role in pre-mRNA splicing as component of the U4/U6-U5 tri-snRNP complex that is involved in spliceosome assembly, and as component of the precatalytic spliceosome (spliceosome B complex).</text>
</comment>
<dbReference type="GO" id="GO:0004601">
    <property type="term" value="F:peroxidase activity"/>
    <property type="evidence" value="ECO:0007669"/>
    <property type="project" value="UniProtKB-KW"/>
</dbReference>
<dbReference type="InterPro" id="IPR037120">
    <property type="entry name" value="Haem_peroxidase_sf_animal"/>
</dbReference>
<dbReference type="FunFam" id="1.10.640.10:FF:000003">
    <property type="entry name" value="chorion peroxidase"/>
    <property type="match status" value="1"/>
</dbReference>
<comment type="subcellular location">
    <subcellularLocation>
        <location evidence="1">Secreted</location>
    </subcellularLocation>
</comment>
<keyword evidence="3" id="KW-0964">Secreted</keyword>
<evidence type="ECO:0000259" key="14">
    <source>
        <dbReference type="Pfam" id="PF01480"/>
    </source>
</evidence>
<dbReference type="InterPro" id="IPR019791">
    <property type="entry name" value="Haem_peroxidase_animal"/>
</dbReference>
<keyword evidence="8" id="KW-0560">Oxidoreductase</keyword>
<keyword evidence="6" id="KW-0349">Heme</keyword>
<keyword evidence="6" id="KW-0479">Metal-binding</keyword>
<evidence type="ECO:0000256" key="2">
    <source>
        <dbReference type="ARBA" id="ARBA00016514"/>
    </source>
</evidence>
<dbReference type="InterPro" id="IPR002483">
    <property type="entry name" value="PWI_dom"/>
</dbReference>
<evidence type="ECO:0000256" key="1">
    <source>
        <dbReference type="ARBA" id="ARBA00004613"/>
    </source>
</evidence>
<dbReference type="GO" id="GO:0005576">
    <property type="term" value="C:extracellular region"/>
    <property type="evidence" value="ECO:0007669"/>
    <property type="project" value="UniProtKB-SubCell"/>
</dbReference>
<dbReference type="Pfam" id="PF03098">
    <property type="entry name" value="An_peroxidase"/>
    <property type="match status" value="1"/>
</dbReference>
<keyword evidence="12" id="KW-0175">Coiled coil</keyword>
<dbReference type="Gene3D" id="1.20.1390.10">
    <property type="entry name" value="PWI domain"/>
    <property type="match status" value="1"/>
</dbReference>
<organism evidence="17 18">
    <name type="scientific">Melipona quadrifasciata</name>
    <dbReference type="NCBI Taxonomy" id="166423"/>
    <lineage>
        <taxon>Eukaryota</taxon>
        <taxon>Metazoa</taxon>
        <taxon>Ecdysozoa</taxon>
        <taxon>Arthropoda</taxon>
        <taxon>Hexapoda</taxon>
        <taxon>Insecta</taxon>
        <taxon>Pterygota</taxon>
        <taxon>Neoptera</taxon>
        <taxon>Endopterygota</taxon>
        <taxon>Hymenoptera</taxon>
        <taxon>Apocrita</taxon>
        <taxon>Aculeata</taxon>
        <taxon>Apoidea</taxon>
        <taxon>Anthophila</taxon>
        <taxon>Apidae</taxon>
        <taxon>Melipona</taxon>
    </lineage>
</organism>
<feature type="compositionally biased region" description="Basic and acidic residues" evidence="13">
    <location>
        <begin position="86"/>
        <end position="112"/>
    </location>
</feature>
<dbReference type="GO" id="GO:0020037">
    <property type="term" value="F:heme binding"/>
    <property type="evidence" value="ECO:0007669"/>
    <property type="project" value="InterPro"/>
</dbReference>
<dbReference type="PANTHER" id="PTHR11475">
    <property type="entry name" value="OXIDASE/PEROXIDASE"/>
    <property type="match status" value="1"/>
</dbReference>
<evidence type="ECO:0000256" key="8">
    <source>
        <dbReference type="ARBA" id="ARBA00023002"/>
    </source>
</evidence>
<keyword evidence="4" id="KW-0597">Phosphoprotein</keyword>
<dbReference type="CDD" id="cd24162">
    <property type="entry name" value="Prp3_C"/>
    <property type="match status" value="1"/>
</dbReference>
<dbReference type="Pfam" id="PF08572">
    <property type="entry name" value="PRP3"/>
    <property type="match status" value="1"/>
</dbReference>
<dbReference type="EMBL" id="KQ435752">
    <property type="protein sequence ID" value="KOX76182.1"/>
    <property type="molecule type" value="Genomic_DNA"/>
</dbReference>
<keyword evidence="5" id="KW-0575">Peroxidase</keyword>
<name>A0A0N0U5W3_9HYME</name>
<dbReference type="InterPro" id="IPR013881">
    <property type="entry name" value="Pre-mRNA_splic_Prp3_dom"/>
</dbReference>
<dbReference type="Proteomes" id="UP000053105">
    <property type="component" value="Unassembled WGS sequence"/>
</dbReference>
<evidence type="ECO:0000259" key="16">
    <source>
        <dbReference type="Pfam" id="PF08572"/>
    </source>
</evidence>
<evidence type="ECO:0000256" key="3">
    <source>
        <dbReference type="ARBA" id="ARBA00022525"/>
    </source>
</evidence>
<dbReference type="InterPro" id="IPR010541">
    <property type="entry name" value="Prp3_C"/>
</dbReference>
<dbReference type="CDD" id="cd09823">
    <property type="entry name" value="peroxinectin_like"/>
    <property type="match status" value="1"/>
</dbReference>
<feature type="coiled-coil region" evidence="12">
    <location>
        <begin position="118"/>
        <end position="148"/>
    </location>
</feature>
<feature type="compositionally biased region" description="Basic and acidic residues" evidence="13">
    <location>
        <begin position="466"/>
        <end position="481"/>
    </location>
</feature>
<dbReference type="PANTHER" id="PTHR11475:SF134">
    <property type="entry name" value="LD42267P"/>
    <property type="match status" value="1"/>
</dbReference>
<evidence type="ECO:0000256" key="5">
    <source>
        <dbReference type="ARBA" id="ARBA00022559"/>
    </source>
</evidence>
<dbReference type="STRING" id="166423.A0A0N0U5W3"/>
<dbReference type="GO" id="GO:0006979">
    <property type="term" value="P:response to oxidative stress"/>
    <property type="evidence" value="ECO:0007669"/>
    <property type="project" value="InterPro"/>
</dbReference>
<dbReference type="Pfam" id="PF01480">
    <property type="entry name" value="PWI"/>
    <property type="match status" value="1"/>
</dbReference>
<reference evidence="17 18" key="1">
    <citation type="submission" date="2015-07" db="EMBL/GenBank/DDBJ databases">
        <title>The genome of Melipona quadrifasciata.</title>
        <authorList>
            <person name="Pan H."/>
            <person name="Kapheim K."/>
        </authorList>
    </citation>
    <scope>NUCLEOTIDE SEQUENCE [LARGE SCALE GENOMIC DNA]</scope>
    <source>
        <strain evidence="17">0111107301</strain>
        <tissue evidence="17">Whole body</tissue>
    </source>
</reference>
<feature type="region of interest" description="Disordered" evidence="13">
    <location>
        <begin position="80"/>
        <end position="114"/>
    </location>
</feature>
<evidence type="ECO:0000256" key="11">
    <source>
        <dbReference type="ARBA" id="ARBA00035603"/>
    </source>
</evidence>
<dbReference type="Pfam" id="PF06544">
    <property type="entry name" value="Prp3_C"/>
    <property type="match status" value="1"/>
</dbReference>
<accession>A0A0N0U5W3</accession>
<keyword evidence="7" id="KW-0732">Signal</keyword>
<dbReference type="SUPFAM" id="SSF48113">
    <property type="entry name" value="Heme-dependent peroxidases"/>
    <property type="match status" value="1"/>
</dbReference>
<evidence type="ECO:0000256" key="6">
    <source>
        <dbReference type="ARBA" id="ARBA00022617"/>
    </source>
</evidence>
<feature type="domain" description="PWI" evidence="14">
    <location>
        <begin position="10"/>
        <end position="71"/>
    </location>
</feature>
<dbReference type="OrthoDB" id="10264544at2759"/>
<dbReference type="GO" id="GO:0022412">
    <property type="term" value="P:cellular process involved in reproduction in multicellular organism"/>
    <property type="evidence" value="ECO:0007669"/>
    <property type="project" value="UniProtKB-ARBA"/>
</dbReference>
<keyword evidence="9" id="KW-0408">Iron</keyword>